<evidence type="ECO:0000256" key="1">
    <source>
        <dbReference type="SAM" id="Coils"/>
    </source>
</evidence>
<feature type="coiled-coil region" evidence="1">
    <location>
        <begin position="127"/>
        <end position="178"/>
    </location>
</feature>
<evidence type="ECO:0000256" key="2">
    <source>
        <dbReference type="SAM" id="MobiDB-lite"/>
    </source>
</evidence>
<name>A0ABQ5KTE6_9EUKA</name>
<keyword evidence="4" id="KW-1185">Reference proteome</keyword>
<comment type="caution">
    <text evidence="3">The sequence shown here is derived from an EMBL/GenBank/DDBJ whole genome shotgun (WGS) entry which is preliminary data.</text>
</comment>
<sequence>MSSTKALVDYSKAYTTLQLEKEARDAQLVEIERIREEKFLDAYQDKLDHAQKEKIAREKKIAEEKEARLKYLQEQAKKRADKKRADKEANAKRQIKIDSKNEKWRESATSHVLSIRAKYVQDERSKATRLSEAKSKHLEKLEEAKQLEKKRLEVQATLDRKRNEVHQASVERAQVNDKKYVSAMAEKRRAELDAIQQRKIQKQEYVKSFWAERGEMRRKLEKALQSEEKMTVERESRIEERRLKRVTDEHKRALELKEEFAALEKESKQRRAKELRERQESIRRDNEAKEKEKYERGMLDVERDRHHKARSEAQHDQDVAYANKQRRIIEEKQAKLDEEKRKLVALREQLQQDHLDDLVKKKEERETRAKELRERQESIRRDNEAKEKEKYERGMLDVERDRHHKARSEAQHDQDVAYANKQRRIIEEKQAKLDEEKRKLVALREQLQQDHLDDLVKKKEERETRERLELKRKKMIIEKEKERNAREALRAQQYRKEKEELDRKEKEEKSVRAKKRQEERERDAALAERHKEKIRELERKRLENLKNLAKK</sequence>
<feature type="region of interest" description="Disordered" evidence="2">
    <location>
        <begin position="354"/>
        <end position="419"/>
    </location>
</feature>
<feature type="region of interest" description="Disordered" evidence="2">
    <location>
        <begin position="479"/>
        <end position="533"/>
    </location>
</feature>
<organism evidence="3 4">
    <name type="scientific">Aduncisulcus paluster</name>
    <dbReference type="NCBI Taxonomy" id="2918883"/>
    <lineage>
        <taxon>Eukaryota</taxon>
        <taxon>Metamonada</taxon>
        <taxon>Carpediemonas-like organisms</taxon>
        <taxon>Aduncisulcus</taxon>
    </lineage>
</organism>
<protein>
    <recommendedName>
        <fullName evidence="5">Trichohyalin-plectin-homology domain-containing protein</fullName>
    </recommendedName>
</protein>
<reference evidence="3" key="1">
    <citation type="submission" date="2022-03" db="EMBL/GenBank/DDBJ databases">
        <title>Draft genome sequence of Aduncisulcus paluster, a free-living microaerophilic Fornicata.</title>
        <authorList>
            <person name="Yuyama I."/>
            <person name="Kume K."/>
            <person name="Tamura T."/>
            <person name="Inagaki Y."/>
            <person name="Hashimoto T."/>
        </authorList>
    </citation>
    <scope>NUCLEOTIDE SEQUENCE</scope>
    <source>
        <strain evidence="3">NY0171</strain>
    </source>
</reference>
<keyword evidence="1" id="KW-0175">Coiled coil</keyword>
<proteinExistence type="predicted"/>
<feature type="compositionally biased region" description="Basic and acidic residues" evidence="2">
    <location>
        <begin position="264"/>
        <end position="318"/>
    </location>
</feature>
<dbReference type="EMBL" id="BQXS01011054">
    <property type="protein sequence ID" value="GKT35735.1"/>
    <property type="molecule type" value="Genomic_DNA"/>
</dbReference>
<accession>A0ABQ5KTE6</accession>
<gene>
    <name evidence="3" type="ORF">ADUPG1_008832</name>
</gene>
<feature type="compositionally biased region" description="Basic and acidic residues" evidence="2">
    <location>
        <begin position="354"/>
        <end position="415"/>
    </location>
</feature>
<evidence type="ECO:0008006" key="5">
    <source>
        <dbReference type="Google" id="ProtNLM"/>
    </source>
</evidence>
<dbReference type="Proteomes" id="UP001057375">
    <property type="component" value="Unassembled WGS sequence"/>
</dbReference>
<feature type="region of interest" description="Disordered" evidence="2">
    <location>
        <begin position="75"/>
        <end position="94"/>
    </location>
</feature>
<evidence type="ECO:0000313" key="4">
    <source>
        <dbReference type="Proteomes" id="UP001057375"/>
    </source>
</evidence>
<evidence type="ECO:0000313" key="3">
    <source>
        <dbReference type="EMBL" id="GKT35735.1"/>
    </source>
</evidence>
<feature type="region of interest" description="Disordered" evidence="2">
    <location>
        <begin position="264"/>
        <end position="322"/>
    </location>
</feature>